<keyword evidence="3 11" id="KW-0479">Metal-binding</keyword>
<dbReference type="GO" id="GO:0000439">
    <property type="term" value="C:transcription factor TFIIH core complex"/>
    <property type="evidence" value="ECO:0007669"/>
    <property type="project" value="InterPro"/>
</dbReference>
<comment type="subcellular location">
    <subcellularLocation>
        <location evidence="1 11">Nucleus</location>
    </subcellularLocation>
</comment>
<evidence type="ECO:0000256" key="8">
    <source>
        <dbReference type="ARBA" id="ARBA00023163"/>
    </source>
</evidence>
<dbReference type="InterPro" id="IPR013083">
    <property type="entry name" value="Znf_RING/FYVE/PHD"/>
</dbReference>
<dbReference type="FunCoup" id="F6Q0S7">
    <property type="interactions" value="136"/>
</dbReference>
<dbReference type="OMA" id="INWVEVP"/>
<dbReference type="FunFam" id="3.30.40.10:FF:001127">
    <property type="entry name" value="General transcription factor IIH subunit"/>
    <property type="match status" value="1"/>
</dbReference>
<dbReference type="NCBIfam" id="TIGR00622">
    <property type="entry name" value="ssl1"/>
    <property type="match status" value="1"/>
</dbReference>
<name>F6Q0S7_CIOIN</name>
<dbReference type="Gene3D" id="3.40.50.410">
    <property type="entry name" value="von Willebrand factor, type A domain"/>
    <property type="match status" value="1"/>
</dbReference>
<evidence type="ECO:0000256" key="7">
    <source>
        <dbReference type="ARBA" id="ARBA00023015"/>
    </source>
</evidence>
<dbReference type="InterPro" id="IPR046349">
    <property type="entry name" value="C1-like_sf"/>
</dbReference>
<dbReference type="Pfam" id="PF07975">
    <property type="entry name" value="C1_4"/>
    <property type="match status" value="1"/>
</dbReference>
<dbReference type="Ensembl" id="ENSCINT00000001371.3">
    <property type="protein sequence ID" value="ENSCINP00000001371.3"/>
    <property type="gene ID" value="ENSCING00000000752.3"/>
</dbReference>
<comment type="similarity">
    <text evidence="2 11">Belongs to the GTF2H2 family.</text>
</comment>
<dbReference type="GO" id="GO:0006357">
    <property type="term" value="P:regulation of transcription by RNA polymerase II"/>
    <property type="evidence" value="ECO:0000318"/>
    <property type="project" value="GO_Central"/>
</dbReference>
<keyword evidence="9" id="KW-0234">DNA repair</keyword>
<reference evidence="14" key="3">
    <citation type="submission" date="2025-09" db="UniProtKB">
        <authorList>
            <consortium name="Ensembl"/>
        </authorList>
    </citation>
    <scope>IDENTIFICATION</scope>
</reference>
<dbReference type="STRING" id="7719.ENSCINP00000001371"/>
<keyword evidence="15" id="KW-1185">Reference proteome</keyword>
<dbReference type="GO" id="GO:0006351">
    <property type="term" value="P:DNA-templated transcription"/>
    <property type="evidence" value="ECO:0007669"/>
    <property type="project" value="InterPro"/>
</dbReference>
<evidence type="ECO:0000256" key="4">
    <source>
        <dbReference type="ARBA" id="ARBA00022763"/>
    </source>
</evidence>
<keyword evidence="6 11" id="KW-0862">Zinc</keyword>
<evidence type="ECO:0000256" key="9">
    <source>
        <dbReference type="ARBA" id="ARBA00023204"/>
    </source>
</evidence>
<dbReference type="PANTHER" id="PTHR12695:SF2">
    <property type="entry name" value="GENERAL TRANSCRIPTION FACTOR IIH SUBUNIT 2-RELATED"/>
    <property type="match status" value="1"/>
</dbReference>
<dbReference type="GO" id="GO:0005675">
    <property type="term" value="C:transcription factor TFIIH holo complex"/>
    <property type="evidence" value="ECO:0000318"/>
    <property type="project" value="GO_Central"/>
</dbReference>
<keyword evidence="7 11" id="KW-0805">Transcription regulation</keyword>
<evidence type="ECO:0000256" key="5">
    <source>
        <dbReference type="ARBA" id="ARBA00022771"/>
    </source>
</evidence>
<dbReference type="FunFam" id="3.40.50.410:FF:000015">
    <property type="entry name" value="General transcription factor IIH subunit 2"/>
    <property type="match status" value="1"/>
</dbReference>
<proteinExistence type="inferred from homology"/>
<dbReference type="Pfam" id="PF04056">
    <property type="entry name" value="Ssl1"/>
    <property type="match status" value="1"/>
</dbReference>
<dbReference type="InterPro" id="IPR012170">
    <property type="entry name" value="TFIIH_SSL1/p44"/>
</dbReference>
<dbReference type="AlphaFoldDB" id="F6Q0S7"/>
<feature type="domain" description="C2H2-type" evidence="13">
    <location>
        <begin position="355"/>
        <end position="375"/>
    </location>
</feature>
<dbReference type="InterPro" id="IPR004595">
    <property type="entry name" value="TFIIH_C1-like_dom"/>
</dbReference>
<dbReference type="InParanoid" id="F6Q0S7"/>
<feature type="zinc finger region" description="C4-type" evidence="12">
    <location>
        <begin position="289"/>
        <end position="306"/>
    </location>
</feature>
<dbReference type="HOGENOM" id="CLU_028556_1_0_1"/>
<dbReference type="PIRSF" id="PIRSF015919">
    <property type="entry name" value="TFIIH_SSL1"/>
    <property type="match status" value="1"/>
</dbReference>
<dbReference type="InterPro" id="IPR007198">
    <property type="entry name" value="Ssl1-like"/>
</dbReference>
<dbReference type="CDD" id="cd01453">
    <property type="entry name" value="vWA_transcription_factor_IIH_type"/>
    <property type="match status" value="1"/>
</dbReference>
<organism evidence="14 15">
    <name type="scientific">Ciona intestinalis</name>
    <name type="common">Transparent sea squirt</name>
    <name type="synonym">Ascidia intestinalis</name>
    <dbReference type="NCBI Taxonomy" id="7719"/>
    <lineage>
        <taxon>Eukaryota</taxon>
        <taxon>Metazoa</taxon>
        <taxon>Chordata</taxon>
        <taxon>Tunicata</taxon>
        <taxon>Ascidiacea</taxon>
        <taxon>Phlebobranchia</taxon>
        <taxon>Cionidae</taxon>
        <taxon>Ciona</taxon>
    </lineage>
</organism>
<reference evidence="14" key="2">
    <citation type="submission" date="2025-08" db="UniProtKB">
        <authorList>
            <consortium name="Ensembl"/>
        </authorList>
    </citation>
    <scope>IDENTIFICATION</scope>
</reference>
<keyword evidence="8 11" id="KW-0804">Transcription</keyword>
<keyword evidence="10 11" id="KW-0539">Nucleus</keyword>
<dbReference type="Proteomes" id="UP000008144">
    <property type="component" value="Unassembled WGS sequence"/>
</dbReference>
<evidence type="ECO:0000256" key="10">
    <source>
        <dbReference type="ARBA" id="ARBA00023242"/>
    </source>
</evidence>
<dbReference type="SMART" id="SM01047">
    <property type="entry name" value="C1_4"/>
    <property type="match status" value="1"/>
</dbReference>
<dbReference type="GeneTree" id="ENSGT00490000043395"/>
<dbReference type="InterPro" id="IPR036465">
    <property type="entry name" value="vWFA_dom_sf"/>
</dbReference>
<dbReference type="SUPFAM" id="SSF57889">
    <property type="entry name" value="Cysteine-rich domain"/>
    <property type="match status" value="1"/>
</dbReference>
<dbReference type="Gene3D" id="3.30.40.10">
    <property type="entry name" value="Zinc/RING finger domain, C3HC4 (zinc finger)"/>
    <property type="match status" value="1"/>
</dbReference>
<evidence type="ECO:0000256" key="2">
    <source>
        <dbReference type="ARBA" id="ARBA00006092"/>
    </source>
</evidence>
<reference evidence="15" key="1">
    <citation type="journal article" date="2002" name="Science">
        <title>The draft genome of Ciona intestinalis: insights into chordate and vertebrate origins.</title>
        <authorList>
            <person name="Dehal P."/>
            <person name="Satou Y."/>
            <person name="Campbell R.K."/>
            <person name="Chapman J."/>
            <person name="Degnan B."/>
            <person name="De Tomaso A."/>
            <person name="Davidson B."/>
            <person name="Di Gregorio A."/>
            <person name="Gelpke M."/>
            <person name="Goodstein D.M."/>
            <person name="Harafuji N."/>
            <person name="Hastings K.E."/>
            <person name="Ho I."/>
            <person name="Hotta K."/>
            <person name="Huang W."/>
            <person name="Kawashima T."/>
            <person name="Lemaire P."/>
            <person name="Martinez D."/>
            <person name="Meinertzhagen I.A."/>
            <person name="Necula S."/>
            <person name="Nonaka M."/>
            <person name="Putnam N."/>
            <person name="Rash S."/>
            <person name="Saiga H."/>
            <person name="Satake M."/>
            <person name="Terry A."/>
            <person name="Yamada L."/>
            <person name="Wang H.G."/>
            <person name="Awazu S."/>
            <person name="Azumi K."/>
            <person name="Boore J."/>
            <person name="Branno M."/>
            <person name="Chin-Bow S."/>
            <person name="DeSantis R."/>
            <person name="Doyle S."/>
            <person name="Francino P."/>
            <person name="Keys D.N."/>
            <person name="Haga S."/>
            <person name="Hayashi H."/>
            <person name="Hino K."/>
            <person name="Imai K.S."/>
            <person name="Inaba K."/>
            <person name="Kano S."/>
            <person name="Kobayashi K."/>
            <person name="Kobayashi M."/>
            <person name="Lee B.I."/>
            <person name="Makabe K.W."/>
            <person name="Manohar C."/>
            <person name="Matassi G."/>
            <person name="Medina M."/>
            <person name="Mochizuki Y."/>
            <person name="Mount S."/>
            <person name="Morishita T."/>
            <person name="Miura S."/>
            <person name="Nakayama A."/>
            <person name="Nishizaka S."/>
            <person name="Nomoto H."/>
            <person name="Ohta F."/>
            <person name="Oishi K."/>
            <person name="Rigoutsos I."/>
            <person name="Sano M."/>
            <person name="Sasaki A."/>
            <person name="Sasakura Y."/>
            <person name="Shoguchi E."/>
            <person name="Shin-i T."/>
            <person name="Spagnuolo A."/>
            <person name="Stainier D."/>
            <person name="Suzuki M.M."/>
            <person name="Tassy O."/>
            <person name="Takatori N."/>
            <person name="Tokuoka M."/>
            <person name="Yagi K."/>
            <person name="Yoshizaki F."/>
            <person name="Wada S."/>
            <person name="Zhang C."/>
            <person name="Hyatt P.D."/>
            <person name="Larimer F."/>
            <person name="Detter C."/>
            <person name="Doggett N."/>
            <person name="Glavina T."/>
            <person name="Hawkins T."/>
            <person name="Richardson P."/>
            <person name="Lucas S."/>
            <person name="Kohara Y."/>
            <person name="Levine M."/>
            <person name="Satoh N."/>
            <person name="Rokhsar D.S."/>
        </authorList>
    </citation>
    <scope>NUCLEOTIDE SEQUENCE [LARGE SCALE GENOMIC DNA]</scope>
</reference>
<sequence length="395" mass="43865">MEEQGEDKAYRWEGDYEKTWEALKEDETGSLQASIEAEINKAKKRRLQQRQRNVRLGMMRHLYVVVDLSQAMCDQDLKPNRAVAVLKALEIFSEKFFDQNPISQLGFVSTCAKRAEVLSDMSGSLQKHIKVLQDLGQKIIKTNAKHCTGEPSLQNSLELCAKSLKHMPSHTSKEILVVMGSLTTCDPGSIHDTITQIAKQSIRCSVIGLSAEVHICKYLAKSTKGTFGIILDESHFADLLTDHVPPPAEISPESSLIKMGFPHHVSPHESGKISLCMSRNTFTVGGYFCPQCQAKYSELPVQCVICALTLVSAPHLARSYHHFFPLPMFKEQEVPVGSLTCYSCCKPITTVTYVCEQCAISFCMDCNAFIHETLHSCPGCIISTNHVHTTTNGVV</sequence>
<evidence type="ECO:0000313" key="14">
    <source>
        <dbReference type="Ensembl" id="ENSCINP00000001371.3"/>
    </source>
</evidence>
<keyword evidence="4" id="KW-0227">DNA damage</keyword>
<dbReference type="SUPFAM" id="SSF53300">
    <property type="entry name" value="vWA-like"/>
    <property type="match status" value="1"/>
</dbReference>
<evidence type="ECO:0000259" key="13">
    <source>
        <dbReference type="PROSITE" id="PS00028"/>
    </source>
</evidence>
<evidence type="ECO:0000256" key="1">
    <source>
        <dbReference type="ARBA" id="ARBA00004123"/>
    </source>
</evidence>
<dbReference type="PANTHER" id="PTHR12695">
    <property type="entry name" value="GENERAL TRANSCRIPTION FACTOR IIH SUBUNIT 2"/>
    <property type="match status" value="1"/>
</dbReference>
<dbReference type="PROSITE" id="PS00028">
    <property type="entry name" value="ZINC_FINGER_C2H2_1"/>
    <property type="match status" value="1"/>
</dbReference>
<keyword evidence="5" id="KW-0863">Zinc-finger</keyword>
<dbReference type="GO" id="GO:0006289">
    <property type="term" value="P:nucleotide-excision repair"/>
    <property type="evidence" value="ECO:0000318"/>
    <property type="project" value="GO_Central"/>
</dbReference>
<evidence type="ECO:0000256" key="11">
    <source>
        <dbReference type="PIRNR" id="PIRNR015919"/>
    </source>
</evidence>
<protein>
    <recommendedName>
        <fullName evidence="11">General transcription factor IIH subunit</fullName>
    </recommendedName>
</protein>
<accession>F6Q0S7</accession>
<evidence type="ECO:0000256" key="12">
    <source>
        <dbReference type="PIRSR" id="PIRSR015919-1"/>
    </source>
</evidence>
<dbReference type="InterPro" id="IPR013087">
    <property type="entry name" value="Znf_C2H2_type"/>
</dbReference>
<dbReference type="GO" id="GO:0008270">
    <property type="term" value="F:zinc ion binding"/>
    <property type="evidence" value="ECO:0007669"/>
    <property type="project" value="UniProtKB-UniRule"/>
</dbReference>
<evidence type="ECO:0000256" key="6">
    <source>
        <dbReference type="ARBA" id="ARBA00022833"/>
    </source>
</evidence>
<evidence type="ECO:0000313" key="15">
    <source>
        <dbReference type="Proteomes" id="UP000008144"/>
    </source>
</evidence>
<evidence type="ECO:0000256" key="3">
    <source>
        <dbReference type="ARBA" id="ARBA00022723"/>
    </source>
</evidence>